<comment type="catalytic activity">
    <reaction evidence="1">
        <text>Catalyzes the rearrangement of -S-S- bonds in proteins.</text>
        <dbReference type="EC" id="5.3.4.1"/>
    </reaction>
</comment>
<dbReference type="OrthoDB" id="10264505at2759"/>
<keyword evidence="3" id="KW-1015">Disulfide bond</keyword>
<dbReference type="AlphaFoldDB" id="A0A388MDZ3"/>
<organism evidence="7 8">
    <name type="scientific">Chara braunii</name>
    <name type="common">Braun's stonewort</name>
    <dbReference type="NCBI Taxonomy" id="69332"/>
    <lineage>
        <taxon>Eukaryota</taxon>
        <taxon>Viridiplantae</taxon>
        <taxon>Streptophyta</taxon>
        <taxon>Charophyceae</taxon>
        <taxon>Charales</taxon>
        <taxon>Characeae</taxon>
        <taxon>Chara</taxon>
    </lineage>
</organism>
<dbReference type="GO" id="GO:0006457">
    <property type="term" value="P:protein folding"/>
    <property type="evidence" value="ECO:0007669"/>
    <property type="project" value="TreeGrafter"/>
</dbReference>
<evidence type="ECO:0000256" key="2">
    <source>
        <dbReference type="ARBA" id="ARBA00012723"/>
    </source>
</evidence>
<dbReference type="PROSITE" id="PS51352">
    <property type="entry name" value="THIOREDOXIN_2"/>
    <property type="match status" value="1"/>
</dbReference>
<dbReference type="InterPro" id="IPR051063">
    <property type="entry name" value="PDI"/>
</dbReference>
<dbReference type="InterPro" id="IPR036249">
    <property type="entry name" value="Thioredoxin-like_sf"/>
</dbReference>
<sequence length="451" mass="51497">MDAPSMTDVEFVCAGSHCGCDSMAARSLRVSCYSSPWKLKRLLIWLAAVMIAQWRTPSVSAESGGLGHWDQRLSQHYHKAYRRPGDILTGRSFGGLATDEKIDAVHGGKGAGSERWRHLRKLECVGKEHIGGRDVRVRDPNRRGDLVLTLNPESFQGLQCGNAASRRRGHLRRLQFVEENGHVQGRDAHVKDLWHDGKRVQQWRHLRKLEYVENAHALGKDVKVRDLNHINPVLNLNPDSFAGLRRGDKALLVNFYSTACKMCKELEPTYSALARHVLKDPSFRLHVIIAKLDADMYKTLGTLQRIRAFPTIKFFPRGGKHPKEYDGERSLASLLSFLEGQLRLRNFGRVYQFDLLAREFYEAPSDPKRIRAFEKMEGQAASVKEKDDVRKCAMIYTDIMRKSLEYGLQYIQEEYQRVDRLLAVHMPANEYDEVLARKNILQGFTSDAQIG</sequence>
<evidence type="ECO:0000256" key="4">
    <source>
        <dbReference type="ARBA" id="ARBA00023235"/>
    </source>
</evidence>
<evidence type="ECO:0000256" key="3">
    <source>
        <dbReference type="ARBA" id="ARBA00023157"/>
    </source>
</evidence>
<dbReference type="GO" id="GO:0005783">
    <property type="term" value="C:endoplasmic reticulum"/>
    <property type="evidence" value="ECO:0007669"/>
    <property type="project" value="InterPro"/>
</dbReference>
<dbReference type="GO" id="GO:0003756">
    <property type="term" value="F:protein disulfide isomerase activity"/>
    <property type="evidence" value="ECO:0007669"/>
    <property type="project" value="UniProtKB-EC"/>
</dbReference>
<name>A0A388MDZ3_CHABU</name>
<evidence type="ECO:0000313" key="8">
    <source>
        <dbReference type="Proteomes" id="UP000265515"/>
    </source>
</evidence>
<feature type="domain" description="Thioredoxin" evidence="6">
    <location>
        <begin position="206"/>
        <end position="343"/>
    </location>
</feature>
<evidence type="ECO:0000259" key="6">
    <source>
        <dbReference type="PROSITE" id="PS51352"/>
    </source>
</evidence>
<proteinExistence type="predicted"/>
<keyword evidence="8" id="KW-1185">Reference proteome</keyword>
<dbReference type="STRING" id="69332.A0A388MDZ3"/>
<dbReference type="PANTHER" id="PTHR45672:SF11">
    <property type="entry name" value="PROTEIN DISULFIDE-ISOMERASE C17H9.14C"/>
    <property type="match status" value="1"/>
</dbReference>
<dbReference type="EMBL" id="BFEA01001133">
    <property type="protein sequence ID" value="GBG92777.1"/>
    <property type="molecule type" value="Genomic_DNA"/>
</dbReference>
<comment type="caution">
    <text evidence="7">The sequence shown here is derived from an EMBL/GenBank/DDBJ whole genome shotgun (WGS) entry which is preliminary data.</text>
</comment>
<dbReference type="InterPro" id="IPR036356">
    <property type="entry name" value="ERp29_C_sf"/>
</dbReference>
<dbReference type="Proteomes" id="UP000265515">
    <property type="component" value="Unassembled WGS sequence"/>
</dbReference>
<dbReference type="PANTHER" id="PTHR45672">
    <property type="entry name" value="PROTEIN DISULFIDE-ISOMERASE C17H9.14C-RELATED"/>
    <property type="match status" value="1"/>
</dbReference>
<dbReference type="InterPro" id="IPR013766">
    <property type="entry name" value="Thioredoxin_domain"/>
</dbReference>
<gene>
    <name evidence="7" type="ORF">CBR_g57127</name>
</gene>
<dbReference type="SUPFAM" id="SSF52833">
    <property type="entry name" value="Thioredoxin-like"/>
    <property type="match status" value="1"/>
</dbReference>
<dbReference type="InterPro" id="IPR011679">
    <property type="entry name" value="ERp29_C"/>
</dbReference>
<evidence type="ECO:0000313" key="7">
    <source>
        <dbReference type="EMBL" id="GBG92777.1"/>
    </source>
</evidence>
<dbReference type="SUPFAM" id="SSF47933">
    <property type="entry name" value="ERP29 C domain-like"/>
    <property type="match status" value="1"/>
</dbReference>
<dbReference type="Gramene" id="GBG92777">
    <property type="protein sequence ID" value="GBG92777"/>
    <property type="gene ID" value="CBR_g57127"/>
</dbReference>
<dbReference type="CDD" id="cd02961">
    <property type="entry name" value="PDI_a_family"/>
    <property type="match status" value="1"/>
</dbReference>
<evidence type="ECO:0000256" key="5">
    <source>
        <dbReference type="ARBA" id="ARBA00023284"/>
    </source>
</evidence>
<dbReference type="Pfam" id="PF07749">
    <property type="entry name" value="ERp29"/>
    <property type="match status" value="1"/>
</dbReference>
<keyword evidence="4" id="KW-0413">Isomerase</keyword>
<dbReference type="Pfam" id="PF00085">
    <property type="entry name" value="Thioredoxin"/>
    <property type="match status" value="1"/>
</dbReference>
<protein>
    <recommendedName>
        <fullName evidence="2">protein disulfide-isomerase</fullName>
        <ecNumber evidence="2">5.3.4.1</ecNumber>
    </recommendedName>
</protein>
<keyword evidence="5" id="KW-0676">Redox-active center</keyword>
<dbReference type="Gene3D" id="1.20.1150.12">
    <property type="entry name" value="Endoplasmic reticulum resident protein 29, C-terminal domain"/>
    <property type="match status" value="1"/>
</dbReference>
<reference evidence="7 8" key="1">
    <citation type="journal article" date="2018" name="Cell">
        <title>The Chara Genome: Secondary Complexity and Implications for Plant Terrestrialization.</title>
        <authorList>
            <person name="Nishiyama T."/>
            <person name="Sakayama H."/>
            <person name="Vries J.D."/>
            <person name="Buschmann H."/>
            <person name="Saint-Marcoux D."/>
            <person name="Ullrich K.K."/>
            <person name="Haas F.B."/>
            <person name="Vanderstraeten L."/>
            <person name="Becker D."/>
            <person name="Lang D."/>
            <person name="Vosolsobe S."/>
            <person name="Rombauts S."/>
            <person name="Wilhelmsson P.K.I."/>
            <person name="Janitza P."/>
            <person name="Kern R."/>
            <person name="Heyl A."/>
            <person name="Rumpler F."/>
            <person name="Villalobos L.I.A.C."/>
            <person name="Clay J.M."/>
            <person name="Skokan R."/>
            <person name="Toyoda A."/>
            <person name="Suzuki Y."/>
            <person name="Kagoshima H."/>
            <person name="Schijlen E."/>
            <person name="Tajeshwar N."/>
            <person name="Catarino B."/>
            <person name="Hetherington A.J."/>
            <person name="Saltykova A."/>
            <person name="Bonnot C."/>
            <person name="Breuninger H."/>
            <person name="Symeonidi A."/>
            <person name="Radhakrishnan G.V."/>
            <person name="Van Nieuwerburgh F."/>
            <person name="Deforce D."/>
            <person name="Chang C."/>
            <person name="Karol K.G."/>
            <person name="Hedrich R."/>
            <person name="Ulvskov P."/>
            <person name="Glockner G."/>
            <person name="Delwiche C.F."/>
            <person name="Petrasek J."/>
            <person name="Van de Peer Y."/>
            <person name="Friml J."/>
            <person name="Beilby M."/>
            <person name="Dolan L."/>
            <person name="Kohara Y."/>
            <person name="Sugano S."/>
            <person name="Fujiyama A."/>
            <person name="Delaux P.-M."/>
            <person name="Quint M."/>
            <person name="TheiBen G."/>
            <person name="Hagemann M."/>
            <person name="Harholt J."/>
            <person name="Dunand C."/>
            <person name="Zachgo S."/>
            <person name="Langdale J."/>
            <person name="Maumus F."/>
            <person name="Straeten D.V.D."/>
            <person name="Gould S.B."/>
            <person name="Rensing S.A."/>
        </authorList>
    </citation>
    <scope>NUCLEOTIDE SEQUENCE [LARGE SCALE GENOMIC DNA]</scope>
    <source>
        <strain evidence="7 8">S276</strain>
    </source>
</reference>
<evidence type="ECO:0000256" key="1">
    <source>
        <dbReference type="ARBA" id="ARBA00001182"/>
    </source>
</evidence>
<dbReference type="Gene3D" id="3.40.30.10">
    <property type="entry name" value="Glutaredoxin"/>
    <property type="match status" value="1"/>
</dbReference>
<accession>A0A388MDZ3</accession>
<dbReference type="EC" id="5.3.4.1" evidence="2"/>